<dbReference type="InterPro" id="IPR015421">
    <property type="entry name" value="PyrdxlP-dep_Trfase_major"/>
</dbReference>
<dbReference type="Gene3D" id="3.40.640.10">
    <property type="entry name" value="Type I PLP-dependent aspartate aminotransferase-like (Major domain)"/>
    <property type="match status" value="1"/>
</dbReference>
<evidence type="ECO:0000256" key="2">
    <source>
        <dbReference type="ARBA" id="ARBA00007441"/>
    </source>
</evidence>
<evidence type="ECO:0000259" key="7">
    <source>
        <dbReference type="Pfam" id="PF00155"/>
    </source>
</evidence>
<dbReference type="InterPro" id="IPR004839">
    <property type="entry name" value="Aminotransferase_I/II_large"/>
</dbReference>
<evidence type="ECO:0000256" key="4">
    <source>
        <dbReference type="ARBA" id="ARBA00022576"/>
    </source>
</evidence>
<dbReference type="PIR" id="G75446">
    <property type="entry name" value="G75446"/>
</dbReference>
<dbReference type="RefSeq" id="WP_010887673.1">
    <property type="nucleotide sequence ID" value="NC_001263.1"/>
</dbReference>
<reference evidence="8 9" key="1">
    <citation type="journal article" date="1999" name="Science">
        <title>Genome sequence of the radioresistant bacterium Deinococcus radiodurans R1.</title>
        <authorList>
            <person name="White O."/>
            <person name="Eisen J.A."/>
            <person name="Heidelberg J.F."/>
            <person name="Hickey E.K."/>
            <person name="Peterson J.D."/>
            <person name="Dodson R.J."/>
            <person name="Haft D.H."/>
            <person name="Gwinn M.L."/>
            <person name="Nelson W.C."/>
            <person name="Richardson D.L."/>
            <person name="Moffat K.S."/>
            <person name="Qin H."/>
            <person name="Jiang L."/>
            <person name="Pamphile W."/>
            <person name="Crosby M."/>
            <person name="Shen M."/>
            <person name="Vamathevan J.J."/>
            <person name="Lam P."/>
            <person name="McDonald L."/>
            <person name="Utterback T."/>
            <person name="Zalewski C."/>
            <person name="Makarova K.S."/>
            <person name="Aravind L."/>
            <person name="Daly M.J."/>
            <person name="Minton K.W."/>
            <person name="Fleischmann R.D."/>
            <person name="Ketchum K.A."/>
            <person name="Nelson K.E."/>
            <person name="Salzberg S."/>
            <person name="Smith H.O."/>
            <person name="Venter J.C."/>
            <person name="Fraser C.M."/>
        </authorList>
    </citation>
    <scope>NUCLEOTIDE SEQUENCE [LARGE SCALE GENOMIC DNA]</scope>
    <source>
        <strain evidence="9">ATCC 13939 / DSM 20539 / JCM 16871 / LMG 4051 / NBRC 15346 / NCIMB 9279 / R1 / VKM B-1422</strain>
    </source>
</reference>
<evidence type="ECO:0000256" key="3">
    <source>
        <dbReference type="ARBA" id="ARBA00011738"/>
    </source>
</evidence>
<dbReference type="PaxDb" id="243230-DR_1030"/>
<gene>
    <name evidence="8" type="ordered locus">DR_1030</name>
</gene>
<dbReference type="PANTHER" id="PTHR42858">
    <property type="entry name" value="AMINOTRANSFERASE"/>
    <property type="match status" value="1"/>
</dbReference>
<dbReference type="EnsemblBacteria" id="AAF10603">
    <property type="protein sequence ID" value="AAF10603"/>
    <property type="gene ID" value="DR_1030"/>
</dbReference>
<dbReference type="Proteomes" id="UP000002524">
    <property type="component" value="Chromosome 1"/>
</dbReference>
<dbReference type="InParanoid" id="Q9RVJ8"/>
<dbReference type="FunFam" id="3.40.640.10:FF:000053">
    <property type="entry name" value="Aminotransferase, class I"/>
    <property type="match status" value="1"/>
</dbReference>
<evidence type="ECO:0000313" key="8">
    <source>
        <dbReference type="EMBL" id="AAF10603.1"/>
    </source>
</evidence>
<dbReference type="SUPFAM" id="SSF53383">
    <property type="entry name" value="PLP-dependent transferases"/>
    <property type="match status" value="1"/>
</dbReference>
<dbReference type="eggNOG" id="COG1167">
    <property type="taxonomic scope" value="Bacteria"/>
</dbReference>
<evidence type="ECO:0000256" key="5">
    <source>
        <dbReference type="ARBA" id="ARBA00022679"/>
    </source>
</evidence>
<dbReference type="Gene3D" id="3.90.1150.10">
    <property type="entry name" value="Aspartate Aminotransferase, domain 1"/>
    <property type="match status" value="1"/>
</dbReference>
<dbReference type="Pfam" id="PF00155">
    <property type="entry name" value="Aminotran_1_2"/>
    <property type="match status" value="1"/>
</dbReference>
<dbReference type="CDD" id="cd00609">
    <property type="entry name" value="AAT_like"/>
    <property type="match status" value="1"/>
</dbReference>
<dbReference type="OrthoDB" id="9802328at2"/>
<comment type="similarity">
    <text evidence="2">Belongs to the class-I pyridoxal-phosphate-dependent aminotransferase family.</text>
</comment>
<dbReference type="STRING" id="243230.DR_1030"/>
<evidence type="ECO:0000256" key="1">
    <source>
        <dbReference type="ARBA" id="ARBA00001933"/>
    </source>
</evidence>
<dbReference type="KEGG" id="dra:DR_1030"/>
<dbReference type="GO" id="GO:0047536">
    <property type="term" value="F:2-aminoadipate transaminase activity"/>
    <property type="evidence" value="ECO:0000318"/>
    <property type="project" value="GO_Central"/>
</dbReference>
<dbReference type="EMBL" id="AE000513">
    <property type="protein sequence ID" value="AAF10603.1"/>
    <property type="molecule type" value="Genomic_DNA"/>
</dbReference>
<proteinExistence type="inferred from homology"/>
<dbReference type="PATRIC" id="fig|243230.17.peg.1224"/>
<dbReference type="GeneID" id="69517275"/>
<name>Q9RVJ8_DEIRA</name>
<keyword evidence="6" id="KW-0663">Pyridoxal phosphate</keyword>
<comment type="cofactor">
    <cofactor evidence="1">
        <name>pyridoxal 5'-phosphate</name>
        <dbReference type="ChEBI" id="CHEBI:597326"/>
    </cofactor>
</comment>
<dbReference type="InterPro" id="IPR015424">
    <property type="entry name" value="PyrdxlP-dep_Trfase"/>
</dbReference>
<dbReference type="GO" id="GO:0030170">
    <property type="term" value="F:pyridoxal phosphate binding"/>
    <property type="evidence" value="ECO:0007669"/>
    <property type="project" value="InterPro"/>
</dbReference>
<evidence type="ECO:0000256" key="6">
    <source>
        <dbReference type="ARBA" id="ARBA00022898"/>
    </source>
</evidence>
<keyword evidence="4 8" id="KW-0032">Aminotransferase</keyword>
<dbReference type="InterPro" id="IPR015422">
    <property type="entry name" value="PyrdxlP-dep_Trfase_small"/>
</dbReference>
<keyword evidence="5" id="KW-0808">Transferase</keyword>
<dbReference type="HOGENOM" id="CLU_017584_0_6_0"/>
<feature type="domain" description="Aminotransferase class I/classII large" evidence="7">
    <location>
        <begin position="12"/>
        <end position="370"/>
    </location>
</feature>
<sequence length="378" mass="41635">MLKTAQTTLTEGVINLAVGHPSLHMLPLREMEQAAAHRFAQGNAEFLQYGYEWGDGFLRTELAAYLTREYGFPVSAEQTFISGGTSQAIDLCCAMLTRPGDTVIVEDPTYFFAFGMFRDHGLNIVTAPVDEQGLDVDALETLVAQHRPKLVYTIPVHQNPAGVTLPQERREKLVRLAQEHGFTILADEVYQLLTFEGTPPPSFAAWADTGQVVSLGSFSKILAPGTRLGWINAREDVLERLAQNGALVSGGGYSPLGGGMVRSMLELGLLPEYIGKLRETFRRRSRALADALDELRPLGLDFQRPTGGYFIWVTLPAGVSATELLPRALDHGVRFQPGPLFSPNGTQTDKARLCFAFYEEAELVEGVRRLGEVLRQVR</sequence>
<comment type="subunit">
    <text evidence="3">Homodimer.</text>
</comment>
<keyword evidence="9" id="KW-1185">Reference proteome</keyword>
<dbReference type="PANTHER" id="PTHR42858:SF1">
    <property type="entry name" value="LD15494P"/>
    <property type="match status" value="1"/>
</dbReference>
<protein>
    <submittedName>
        <fullName evidence="8">Aminotransferase, putative</fullName>
    </submittedName>
</protein>
<evidence type="ECO:0000313" key="9">
    <source>
        <dbReference type="Proteomes" id="UP000002524"/>
    </source>
</evidence>
<dbReference type="AlphaFoldDB" id="Q9RVJ8"/>
<accession>Q9RVJ8</accession>
<organism evidence="8 9">
    <name type="scientific">Deinococcus radiodurans (strain ATCC 13939 / DSM 20539 / JCM 16871 / CCUG 27074 / LMG 4051 / NBRC 15346 / NCIMB 9279 / VKM B-1422 / R1)</name>
    <dbReference type="NCBI Taxonomy" id="243230"/>
    <lineage>
        <taxon>Bacteria</taxon>
        <taxon>Thermotogati</taxon>
        <taxon>Deinococcota</taxon>
        <taxon>Deinococci</taxon>
        <taxon>Deinococcales</taxon>
        <taxon>Deinococcaceae</taxon>
        <taxon>Deinococcus</taxon>
    </lineage>
</organism>